<evidence type="ECO:0000256" key="1">
    <source>
        <dbReference type="SAM" id="Phobius"/>
    </source>
</evidence>
<evidence type="ECO:0000313" key="3">
    <source>
        <dbReference type="EMBL" id="CAL6072884.1"/>
    </source>
</evidence>
<keyword evidence="1" id="KW-1133">Transmembrane helix</keyword>
<dbReference type="EMBL" id="CAXDID020000298">
    <property type="protein sequence ID" value="CAL6072884.1"/>
    <property type="molecule type" value="Genomic_DNA"/>
</dbReference>
<feature type="transmembrane region" description="Helical" evidence="1">
    <location>
        <begin position="1565"/>
        <end position="1588"/>
    </location>
</feature>
<keyword evidence="1" id="KW-0812">Transmembrane</keyword>
<proteinExistence type="predicted"/>
<protein>
    <submittedName>
        <fullName evidence="2">Uncharacterized protein</fullName>
    </submittedName>
</protein>
<sequence length="1596" mass="178900">MLQLIISSFNHIEQQQWVLDARVWNGKNTGKVTSQIPYDFSQKVSDYTTADASIVNVKSIRLETQYRGKCTFSSIDMMKGTVLKNALFVFDVDIQVPKNCQNVEVSFVNSISGQLENISLTGSIRIATEAGSTPNFKLSKLGGRIFNKDKQDFLLTSYFTNLTYFINNNLVTSNTSNVNVYDINFDGVFVQAANKIVDTQVKQVQFTSCEGLKNITITDSASQQPGLVKEWYEQRLDLYEWKQMHSNYFYMDFDLNGDITVDVKSSIQRAYYGGDTPVIVFFQNGTTLECPKFYDSLDKSCKHSCSAKMYDSFCLKDCSGLYAANDGNNNCYTRCPTDLGFVLNGNLCTKCQNSLAVDFGQCTATPYCPANYIPIGLGCYPEQQYPTDFTIDTCSTVCEPNQVMDKTTCGTTCSDGSVKKLDLRVCVECSSEYNGGKYWTRSTQSCSQSCQYYNGTFCEDLGTITCPYFYVLDGKNMCTAKCDSTFKYLAESEKKCYDVCPPLFSMTDPVGMTCVASCPNKFYNVVSGVKTCLPSCDLSTSFKAIEQDKSTTDFRCESSCAVFDSKPYSDNRICVPSCPQDSRKFVLSDNITCSDTCQFYTVIGSLLQCVDSCSDKFNGIDIKYDTKISRCEINCSLFSSPKFTQDNTCTDECSGTKPYYITGNLCVSQCYDQVSEKFLNEASNQCVSTCASQTYSRNNANQFLYCSPSACDAANFTGIETFHASYTRCEASCALFADLKYSNGHSCVKTCPGEKKYFDAKLTCYESCPSDIKYAEQSNLCVEKCMSGNSEIAPGPQVYICVGQCDKYFININGANQCVDQCADQQAKKFVNTISKECVESCPNLLYNVVNESNVFVFYCQQDCDSKVHGVDKTIDSIMERCEASCSVFGTKKFTEDNLCVDKCSSSKPYSTPENNCVTRCIDFPNTKFVDQKTNACVKACEQFIYRIDSVSGVAFCEENCDSGKRGVDLKYDGDNFRCEINCSLFSSVKFTQDGECLDKCGGSKSYFITGNLCVSQCYDQVSEKFLNEASNQCVSTCASQTYSRNNANQFLYCSPSACDAANFTGIETFHASYTRCEASCALFADLKYSNGHSCVKTCPGEKKYFDTKLTCYESCPASSPYTESNNTCVTKCASGNYSITEDFKMHKCEGICPKYSFMENESGMRICVSTCKNQPVNTFINFVTQECVPSCEFPFYNVIETDSIQCLPNCNSNFHGIDSTFNPTMERCESSCLIFSSEKYTMDHSCLDKCDQSKPYHSVDRVCVSQCYDQASLKYIGEDNKTCVSGCSFYKQVGLDTQCQSKCSPFELNFSINDMTFCFQDCFDQHYSPAQNACVDTCPGSWVSFSKLCVQQCPDGYQNNNKICTLNKSSNNTVVFAVIGAVVSVLVIIIVLGVIYKKRKGNDKGKKVSKVSKAGKDTMYYARRLTQDQNKMKLRQQQQKKAGMKVETVYVIQQKFKQEKHQNQINQGQAVSVTWIHQEVFQAIETVIVIATEIVLVIPHNRFIKQNKQNPSFKRLKSSLYGEINFNSIIILQYLYYYSIYTQYQSLKTGRVNLGFFVFYSSKNLYIIILYSNSTIQFFSIFGPTSLTENEKYKT</sequence>
<dbReference type="Proteomes" id="UP001642409">
    <property type="component" value="Unassembled WGS sequence"/>
</dbReference>
<evidence type="ECO:0000313" key="4">
    <source>
        <dbReference type="Proteomes" id="UP001642409"/>
    </source>
</evidence>
<comment type="caution">
    <text evidence="2">The sequence shown here is derived from an EMBL/GenBank/DDBJ whole genome shotgun (WGS) entry which is preliminary data.</text>
</comment>
<evidence type="ECO:0000313" key="2">
    <source>
        <dbReference type="EMBL" id="CAI9931486.1"/>
    </source>
</evidence>
<organism evidence="2">
    <name type="scientific">Hexamita inflata</name>
    <dbReference type="NCBI Taxonomy" id="28002"/>
    <lineage>
        <taxon>Eukaryota</taxon>
        <taxon>Metamonada</taxon>
        <taxon>Diplomonadida</taxon>
        <taxon>Hexamitidae</taxon>
        <taxon>Hexamitinae</taxon>
        <taxon>Hexamita</taxon>
    </lineage>
</organism>
<reference evidence="3 4" key="2">
    <citation type="submission" date="2024-07" db="EMBL/GenBank/DDBJ databases">
        <authorList>
            <person name="Akdeniz Z."/>
        </authorList>
    </citation>
    <scope>NUCLEOTIDE SEQUENCE [LARGE SCALE GENOMIC DNA]</scope>
</reference>
<accession>A0AA86P473</accession>
<keyword evidence="1" id="KW-0472">Membrane</keyword>
<dbReference type="EMBL" id="CATOUU010000492">
    <property type="protein sequence ID" value="CAI9931486.1"/>
    <property type="molecule type" value="Genomic_DNA"/>
</dbReference>
<feature type="transmembrane region" description="Helical" evidence="1">
    <location>
        <begin position="1525"/>
        <end position="1545"/>
    </location>
</feature>
<keyword evidence="4" id="KW-1185">Reference proteome</keyword>
<gene>
    <name evidence="2" type="ORF">HINF_LOCUS19131</name>
    <name evidence="3" type="ORF">HINF_LOCUS55836</name>
</gene>
<feature type="transmembrane region" description="Helical" evidence="1">
    <location>
        <begin position="1375"/>
        <end position="1397"/>
    </location>
</feature>
<reference evidence="2" key="1">
    <citation type="submission" date="2023-06" db="EMBL/GenBank/DDBJ databases">
        <authorList>
            <person name="Kurt Z."/>
        </authorList>
    </citation>
    <scope>NUCLEOTIDE SEQUENCE</scope>
</reference>
<name>A0AA86P473_9EUKA</name>